<keyword evidence="7" id="KW-0418">Kinase</keyword>
<dbReference type="GO" id="GO:0005524">
    <property type="term" value="F:ATP binding"/>
    <property type="evidence" value="ECO:0007669"/>
    <property type="project" value="UniProtKB-KW"/>
</dbReference>
<keyword evidence="6" id="KW-0547">Nucleotide-binding</keyword>
<evidence type="ECO:0000256" key="7">
    <source>
        <dbReference type="ARBA" id="ARBA00022777"/>
    </source>
</evidence>
<dbReference type="GO" id="GO:0009245">
    <property type="term" value="P:lipid A biosynthetic process"/>
    <property type="evidence" value="ECO:0007669"/>
    <property type="project" value="UniProtKB-KW"/>
</dbReference>
<evidence type="ECO:0000256" key="5">
    <source>
        <dbReference type="ARBA" id="ARBA00022679"/>
    </source>
</evidence>
<keyword evidence="3" id="KW-0444">Lipid biosynthesis</keyword>
<dbReference type="InterPro" id="IPR003758">
    <property type="entry name" value="LpxK"/>
</dbReference>
<dbReference type="GO" id="GO:0009029">
    <property type="term" value="F:lipid-A 4'-kinase activity"/>
    <property type="evidence" value="ECO:0007669"/>
    <property type="project" value="UniProtKB-EC"/>
</dbReference>
<evidence type="ECO:0000256" key="6">
    <source>
        <dbReference type="ARBA" id="ARBA00022741"/>
    </source>
</evidence>
<dbReference type="GO" id="GO:0005886">
    <property type="term" value="C:plasma membrane"/>
    <property type="evidence" value="ECO:0007669"/>
    <property type="project" value="TreeGrafter"/>
</dbReference>
<dbReference type="UniPathway" id="UPA00359">
    <property type="reaction ID" value="UER00482"/>
</dbReference>
<reference evidence="10" key="1">
    <citation type="submission" date="2021-01" db="EMBL/GenBank/DDBJ databases">
        <authorList>
            <person name="Corre E."/>
            <person name="Pelletier E."/>
            <person name="Niang G."/>
            <person name="Scheremetjew M."/>
            <person name="Finn R."/>
            <person name="Kale V."/>
            <person name="Holt S."/>
            <person name="Cochrane G."/>
            <person name="Meng A."/>
            <person name="Brown T."/>
            <person name="Cohen L."/>
        </authorList>
    </citation>
    <scope>NUCLEOTIDE SEQUENCE</scope>
    <source>
        <strain evidence="10">RCC1130</strain>
    </source>
</reference>
<name>A0A7S0J6G3_9EUKA</name>
<keyword evidence="4" id="KW-0441">Lipid A biosynthesis</keyword>
<dbReference type="PANTHER" id="PTHR42724">
    <property type="entry name" value="TETRAACYLDISACCHARIDE 4'-KINASE"/>
    <property type="match status" value="1"/>
</dbReference>
<protein>
    <recommendedName>
        <fullName evidence="2">tetraacyldisaccharide 4'-kinase</fullName>
        <ecNumber evidence="2">2.7.1.130</ecNumber>
    </recommendedName>
</protein>
<evidence type="ECO:0000256" key="1">
    <source>
        <dbReference type="ARBA" id="ARBA00004870"/>
    </source>
</evidence>
<gene>
    <name evidence="10" type="ORF">CLEP1334_LOCUS17030</name>
</gene>
<accession>A0A7S0J6G3</accession>
<dbReference type="EC" id="2.7.1.130" evidence="2"/>
<evidence type="ECO:0000256" key="2">
    <source>
        <dbReference type="ARBA" id="ARBA00012071"/>
    </source>
</evidence>
<evidence type="ECO:0000313" key="10">
    <source>
        <dbReference type="EMBL" id="CAD8541744.1"/>
    </source>
</evidence>
<proteinExistence type="predicted"/>
<organism evidence="10">
    <name type="scientific">Calcidiscus leptoporus</name>
    <dbReference type="NCBI Taxonomy" id="127549"/>
    <lineage>
        <taxon>Eukaryota</taxon>
        <taxon>Haptista</taxon>
        <taxon>Haptophyta</taxon>
        <taxon>Prymnesiophyceae</taxon>
        <taxon>Coccolithales</taxon>
        <taxon>Calcidiscaceae</taxon>
        <taxon>Calcidiscus</taxon>
    </lineage>
</organism>
<keyword evidence="9" id="KW-0443">Lipid metabolism</keyword>
<evidence type="ECO:0000256" key="4">
    <source>
        <dbReference type="ARBA" id="ARBA00022556"/>
    </source>
</evidence>
<keyword evidence="5" id="KW-0808">Transferase</keyword>
<keyword evidence="8" id="KW-0067">ATP-binding</keyword>
<evidence type="ECO:0000256" key="9">
    <source>
        <dbReference type="ARBA" id="ARBA00023098"/>
    </source>
</evidence>
<dbReference type="AlphaFoldDB" id="A0A7S0J6G3"/>
<dbReference type="EMBL" id="HBER01033834">
    <property type="protein sequence ID" value="CAD8541744.1"/>
    <property type="molecule type" value="Transcribed_RNA"/>
</dbReference>
<evidence type="ECO:0000256" key="3">
    <source>
        <dbReference type="ARBA" id="ARBA00022516"/>
    </source>
</evidence>
<evidence type="ECO:0000256" key="8">
    <source>
        <dbReference type="ARBA" id="ARBA00022840"/>
    </source>
</evidence>
<dbReference type="PANTHER" id="PTHR42724:SF1">
    <property type="entry name" value="TETRAACYLDISACCHARIDE 4'-KINASE, MITOCHONDRIAL-RELATED"/>
    <property type="match status" value="1"/>
</dbReference>
<dbReference type="Pfam" id="PF02606">
    <property type="entry name" value="LpxK"/>
    <property type="match status" value="1"/>
</dbReference>
<sequence>MQHRTLARDLSLLVVDAHYLLGNGFVLPAGPLREPFARALSKAGALVALAPPATAEGILVHRPPTEEHVRALLPLPPSLPVLRAVVQPEATSVSRLRGRRVLAFSGTARPRRFFQTLRAIGCRVCAERPFPDHAPLSASTLRQLHLEARDLGAELATTAKDAVRLPLAERRSLHVLDVHVRWSTSSGERLDALLDRLIASKASTSSGQRSA</sequence>
<comment type="pathway">
    <text evidence="1">Glycolipid biosynthesis; lipid IV(A) biosynthesis; lipid IV(A) from (3R)-3-hydroxytetradecanoyl-[acyl-carrier-protein] and UDP-N-acetyl-alpha-D-glucosamine: step 6/6.</text>
</comment>